<accession>A0ABR3P927</accession>
<dbReference type="PROSITE" id="PS51212">
    <property type="entry name" value="WSC"/>
    <property type="match status" value="3"/>
</dbReference>
<dbReference type="SMART" id="SM00321">
    <property type="entry name" value="WSC"/>
    <property type="match status" value="3"/>
</dbReference>
<dbReference type="InterPro" id="IPR002889">
    <property type="entry name" value="WSC_carb-bd"/>
</dbReference>
<feature type="chain" id="PRO_5046302816" description="WSC domain-containing protein" evidence="1">
    <location>
        <begin position="23"/>
        <end position="724"/>
    </location>
</feature>
<dbReference type="GeneID" id="95976661"/>
<dbReference type="PANTHER" id="PTHR43662:SF3">
    <property type="entry name" value="DOMAIN PROTEIN, PUTATIVE (AFU_ORTHOLOGUE AFUA_6G11970)-RELATED"/>
    <property type="match status" value="1"/>
</dbReference>
<gene>
    <name evidence="3" type="ORF">AAFC00_002959</name>
</gene>
<dbReference type="Proteomes" id="UP001562354">
    <property type="component" value="Unassembled WGS sequence"/>
</dbReference>
<keyword evidence="1" id="KW-0732">Signal</keyword>
<dbReference type="RefSeq" id="XP_069198857.1">
    <property type="nucleotide sequence ID" value="XM_069342353.1"/>
</dbReference>
<evidence type="ECO:0000313" key="4">
    <source>
        <dbReference type="Proteomes" id="UP001562354"/>
    </source>
</evidence>
<organism evidence="3 4">
    <name type="scientific">Neodothiora populina</name>
    <dbReference type="NCBI Taxonomy" id="2781224"/>
    <lineage>
        <taxon>Eukaryota</taxon>
        <taxon>Fungi</taxon>
        <taxon>Dikarya</taxon>
        <taxon>Ascomycota</taxon>
        <taxon>Pezizomycotina</taxon>
        <taxon>Dothideomycetes</taxon>
        <taxon>Dothideomycetidae</taxon>
        <taxon>Dothideales</taxon>
        <taxon>Dothioraceae</taxon>
        <taxon>Neodothiora</taxon>
    </lineage>
</organism>
<proteinExistence type="predicted"/>
<keyword evidence="4" id="KW-1185">Reference proteome</keyword>
<dbReference type="PANTHER" id="PTHR43662">
    <property type="match status" value="1"/>
</dbReference>
<reference evidence="3 4" key="1">
    <citation type="submission" date="2024-07" db="EMBL/GenBank/DDBJ databases">
        <title>Draft sequence of the Neodothiora populina.</title>
        <authorList>
            <person name="Drown D.D."/>
            <person name="Schuette U.S."/>
            <person name="Buechlein A.B."/>
            <person name="Rusch D.R."/>
            <person name="Winton L.W."/>
            <person name="Adams G.A."/>
        </authorList>
    </citation>
    <scope>NUCLEOTIDE SEQUENCE [LARGE SCALE GENOMIC DNA]</scope>
    <source>
        <strain evidence="3 4">CPC 39397</strain>
    </source>
</reference>
<dbReference type="Pfam" id="PF09362">
    <property type="entry name" value="DUF1996"/>
    <property type="match status" value="1"/>
</dbReference>
<sequence>MCTFNSALIAVVTLACVHTVHAFFRINCYVVQTGRIDPIINPGAISAHAHTIVGASNIGVNSTYESLYNSECTSCEIGKDKSSYWTPNLYYEYANGSFFEVPHDGSVVYYTTRGPNENDLTVFPQGFRMVSGNKSNRSYNQSGMTWGNATFPSRPVSEAVSFACLSQNIGPDTYNLVDVRSCINGLRAQIHFQTCWNGKDLYKADNSHVAHTNQIDDGVCHPSYPYQLPHVFLETNYAVVNVPGNDDGGRYVFSQGDPTGYGFHGDFFNAWETDTFTRAIETCLLYNGAPFGTIDECPVLIESDTRVAAANCPVRPSQIDEPVHGLISKLPGCITVTEGPNPATAADMECAAGVPQPAIFRTVNSTPLPTYTPSIGQPIGNPYNVNLGCGNDSYGSPMRAVAARVTDNQTSMSVEYCQDHCNTRGYRVSAVQFGSQCWCDLTVNPSTIFTSNFSTRDGCINTCPGNRSELCGGPNYVNVYNNTDPAFVPTTDLTYSVIALTVPPAPYIDTYIGCASEATIGGQRALNGSEYHLDNMTIAYCRSRCQADNYAYYGLEYTTQCFCGNGLASGARLVDTLLSPLTGSSCNSRCAGDFSQVCGQGGYLSLYSNPLWQPTVVTRNVGRYLNKGCVLEPAKVGTGARALAGGSLTTTPDMSPQVCVGTCLRGGYRYAGIENGNQCFCADTLSAGANSTACDTDVLRHCPGDQTAFCGAANLLNLYYSATL</sequence>
<feature type="domain" description="WSC" evidence="2">
    <location>
        <begin position="508"/>
        <end position="610"/>
    </location>
</feature>
<dbReference type="InterPro" id="IPR018535">
    <property type="entry name" value="DUF1996"/>
</dbReference>
<feature type="signal peptide" evidence="1">
    <location>
        <begin position="1"/>
        <end position="22"/>
    </location>
</feature>
<evidence type="ECO:0000259" key="2">
    <source>
        <dbReference type="PROSITE" id="PS51212"/>
    </source>
</evidence>
<name>A0ABR3P927_9PEZI</name>
<protein>
    <recommendedName>
        <fullName evidence="2">WSC domain-containing protein</fullName>
    </recommendedName>
</protein>
<feature type="domain" description="WSC" evidence="2">
    <location>
        <begin position="623"/>
        <end position="722"/>
    </location>
</feature>
<dbReference type="EMBL" id="JBFMKM010000012">
    <property type="protein sequence ID" value="KAL1302581.1"/>
    <property type="molecule type" value="Genomic_DNA"/>
</dbReference>
<feature type="domain" description="WSC" evidence="2">
    <location>
        <begin position="383"/>
        <end position="483"/>
    </location>
</feature>
<comment type="caution">
    <text evidence="3">The sequence shown here is derived from an EMBL/GenBank/DDBJ whole genome shotgun (WGS) entry which is preliminary data.</text>
</comment>
<dbReference type="Pfam" id="PF01822">
    <property type="entry name" value="WSC"/>
    <property type="match status" value="3"/>
</dbReference>
<evidence type="ECO:0000313" key="3">
    <source>
        <dbReference type="EMBL" id="KAL1302581.1"/>
    </source>
</evidence>
<evidence type="ECO:0000256" key="1">
    <source>
        <dbReference type="SAM" id="SignalP"/>
    </source>
</evidence>